<organism evidence="1 2">
    <name type="scientific">Sinorhizobium garamanticum</name>
    <dbReference type="NCBI Taxonomy" id="680247"/>
    <lineage>
        <taxon>Bacteria</taxon>
        <taxon>Pseudomonadati</taxon>
        <taxon>Pseudomonadota</taxon>
        <taxon>Alphaproteobacteria</taxon>
        <taxon>Hyphomicrobiales</taxon>
        <taxon>Rhizobiaceae</taxon>
        <taxon>Sinorhizobium/Ensifer group</taxon>
        <taxon>Sinorhizobium</taxon>
    </lineage>
</organism>
<reference evidence="1 2" key="1">
    <citation type="submission" date="2023-03" db="EMBL/GenBank/DDBJ databases">
        <authorList>
            <person name="Kaur S."/>
            <person name="Espinosa-Saiz D."/>
            <person name="Velazquez E."/>
            <person name="Menendez E."/>
            <person name="diCenzo G.C."/>
        </authorList>
    </citation>
    <scope>NUCLEOTIDE SEQUENCE [LARGE SCALE GENOMIC DNA]</scope>
    <source>
        <strain evidence="1 2">LMG 24692</strain>
    </source>
</reference>
<keyword evidence="2" id="KW-1185">Reference proteome</keyword>
<dbReference type="Proteomes" id="UP001229355">
    <property type="component" value="Chromosome 2"/>
</dbReference>
<gene>
    <name evidence="1" type="ORF">PZN02_005283</name>
</gene>
<name>A0ABY8DGB4_9HYPH</name>
<dbReference type="EMBL" id="CP120374">
    <property type="protein sequence ID" value="WEX89946.1"/>
    <property type="molecule type" value="Genomic_DNA"/>
</dbReference>
<protein>
    <submittedName>
        <fullName evidence="1">Uncharacterized protein</fullName>
    </submittedName>
</protein>
<sequence>MISQQDVIKAIDAADVHFSWCWECFQKLRRQEVETQDLVDFQLRLTKAFAKLDRIYRAVKSEQAYLIERKSRYRPRWFSARMKRLERYLGTIKEALGIGRSLGDGFAWIFYRDEATLLEEHAREQRQLLLPPNVGGIGELAFLEKMQGLGGMFVLYHAITSYLRLGDVSFFDPRAGRITTIGEIKTRHMGGDTYNITLGFVAGSKDNPLVRQPDKAINQKNSGPPSHEVLDDLTQKKLKRQIDQIANALTKQKKIAENTKLKTQANFHFDILEDVVRRSRLNAFEFRKGGAGLVLGAWRPRRSESLGQRLFRKGGNVDGILDPAREAALEVVNPAFSDNCMFVGSVGGHGSGFPPMLVGGVPMVWWPLNEGALRDLIFDYVIVVTLFNPAHLWALLRERGFIVVPNDRSQVTRIYRPIGKKRFEVANFDYFERLVQHGLLDEKAVVDMIEATAAQAVRVAGDEPLRVDIRPRLIV</sequence>
<proteinExistence type="predicted"/>
<evidence type="ECO:0000313" key="1">
    <source>
        <dbReference type="EMBL" id="WEX89946.1"/>
    </source>
</evidence>
<accession>A0ABY8DGB4</accession>
<dbReference type="RefSeq" id="WP_280661915.1">
    <property type="nucleotide sequence ID" value="NZ_CP120374.1"/>
</dbReference>
<evidence type="ECO:0000313" key="2">
    <source>
        <dbReference type="Proteomes" id="UP001229355"/>
    </source>
</evidence>